<dbReference type="OrthoDB" id="5707016at2"/>
<evidence type="ECO:0008006" key="4">
    <source>
        <dbReference type="Google" id="ProtNLM"/>
    </source>
</evidence>
<evidence type="ECO:0000313" key="3">
    <source>
        <dbReference type="Proteomes" id="UP000309128"/>
    </source>
</evidence>
<keyword evidence="3" id="KW-1185">Reference proteome</keyword>
<feature type="region of interest" description="Disordered" evidence="1">
    <location>
        <begin position="1"/>
        <end position="26"/>
    </location>
</feature>
<evidence type="ECO:0000256" key="1">
    <source>
        <dbReference type="SAM" id="MobiDB-lite"/>
    </source>
</evidence>
<dbReference type="Pfam" id="PF09844">
    <property type="entry name" value="DUF2071"/>
    <property type="match status" value="1"/>
</dbReference>
<name>A0A5S4FLC6_9ACTN</name>
<reference evidence="2 3" key="1">
    <citation type="submission" date="2019-05" db="EMBL/GenBank/DDBJ databases">
        <title>Draft genome sequence of Nonomuraea turkmeniaca DSM 43926.</title>
        <authorList>
            <person name="Saricaoglu S."/>
            <person name="Isik K."/>
        </authorList>
    </citation>
    <scope>NUCLEOTIDE SEQUENCE [LARGE SCALE GENOMIC DNA]</scope>
    <source>
        <strain evidence="2 3">DSM 43926</strain>
    </source>
</reference>
<dbReference type="InterPro" id="IPR023375">
    <property type="entry name" value="ADC_dom_sf"/>
</dbReference>
<evidence type="ECO:0000313" key="2">
    <source>
        <dbReference type="EMBL" id="TMR21399.1"/>
    </source>
</evidence>
<accession>A0A5S4FLC6</accession>
<dbReference type="InterPro" id="IPR018644">
    <property type="entry name" value="DUF2071"/>
</dbReference>
<gene>
    <name evidence="2" type="ORF">ETD86_15315</name>
</gene>
<dbReference type="Proteomes" id="UP000309128">
    <property type="component" value="Unassembled WGS sequence"/>
</dbReference>
<dbReference type="Gene3D" id="2.40.400.10">
    <property type="entry name" value="Acetoacetate decarboxylase-like"/>
    <property type="match status" value="1"/>
</dbReference>
<dbReference type="AlphaFoldDB" id="A0A5S4FLC6"/>
<comment type="caution">
    <text evidence="2">The sequence shown here is derived from an EMBL/GenBank/DDBJ whole genome shotgun (WGS) entry which is preliminary data.</text>
</comment>
<dbReference type="SUPFAM" id="SSF160104">
    <property type="entry name" value="Acetoacetate decarboxylase-like"/>
    <property type="match status" value="1"/>
</dbReference>
<dbReference type="EMBL" id="VCKY01000043">
    <property type="protein sequence ID" value="TMR21399.1"/>
    <property type="molecule type" value="Genomic_DNA"/>
</dbReference>
<organism evidence="2 3">
    <name type="scientific">Nonomuraea turkmeniaca</name>
    <dbReference type="NCBI Taxonomy" id="103838"/>
    <lineage>
        <taxon>Bacteria</taxon>
        <taxon>Bacillati</taxon>
        <taxon>Actinomycetota</taxon>
        <taxon>Actinomycetes</taxon>
        <taxon>Streptosporangiales</taxon>
        <taxon>Streptosporangiaceae</taxon>
        <taxon>Nonomuraea</taxon>
    </lineage>
</organism>
<proteinExistence type="predicted"/>
<sequence>MAAALPAPNARPPTAPAPRRSIGSSGLDRFTYRAEGPAIFPRGRTLACVSFAGTPRPRPRWHHARTDLDDFAIVSFRVDAGALAGHLPEGFAPMEMAFDDGPGALVSAVAFKDQDFHFRFLPQVRMNCGQINYRTYVTAHGKPGVWFFGTALDHPVVAIPQHLWGMPWRRDDIRIEADWEAAPARWRLTAGDAGCEATELRRPPAFLEGFMDEDGWLELLTHPTQGWYQRRDGKVGAYSIWHPVMRPRYFAAADASFPVFERLGLIAPDTRPHSILAQPRLHFDIHTPPRRYRPGS</sequence>
<protein>
    <recommendedName>
        <fullName evidence="4">DUF2071 domain-containing protein</fullName>
    </recommendedName>
</protein>